<evidence type="ECO:0000313" key="2">
    <source>
        <dbReference type="Proteomes" id="UP000215914"/>
    </source>
</evidence>
<dbReference type="EMBL" id="MNCJ02000322">
    <property type="protein sequence ID" value="KAF5798312.1"/>
    <property type="molecule type" value="Genomic_DNA"/>
</dbReference>
<accession>A0A9K3IKR2</accession>
<dbReference type="Gramene" id="mRNA:HanXRQr2_Chr07g0291411">
    <property type="protein sequence ID" value="CDS:HanXRQr2_Chr07g0291411.1"/>
    <property type="gene ID" value="HanXRQr2_Chr07g0291411"/>
</dbReference>
<dbReference type="Proteomes" id="UP000215914">
    <property type="component" value="Unassembled WGS sequence"/>
</dbReference>
<organism evidence="1 2">
    <name type="scientific">Helianthus annuus</name>
    <name type="common">Common sunflower</name>
    <dbReference type="NCBI Taxonomy" id="4232"/>
    <lineage>
        <taxon>Eukaryota</taxon>
        <taxon>Viridiplantae</taxon>
        <taxon>Streptophyta</taxon>
        <taxon>Embryophyta</taxon>
        <taxon>Tracheophyta</taxon>
        <taxon>Spermatophyta</taxon>
        <taxon>Magnoliopsida</taxon>
        <taxon>eudicotyledons</taxon>
        <taxon>Gunneridae</taxon>
        <taxon>Pentapetalae</taxon>
        <taxon>asterids</taxon>
        <taxon>campanulids</taxon>
        <taxon>Asterales</taxon>
        <taxon>Asteraceae</taxon>
        <taxon>Asteroideae</taxon>
        <taxon>Heliantheae alliance</taxon>
        <taxon>Heliantheae</taxon>
        <taxon>Helianthus</taxon>
    </lineage>
</organism>
<sequence>MIVVWTLTKGRSPLEKKSFKDMLVGKTVTVDSRVNVFQSLHGKALVARMIDLQALKNIKIILNDICPGQGRVQYLGGLDVMVLFDDAETAIAVREAAKSVVGKFSMISIWEGQTMDFERLAWLKVQGIPLHLLSNEVIDAVGGVLGKVVHKANRSEKDHDLSFEYVGVLVGDGKRVSEEVVLNWKDRNFGCG</sequence>
<proteinExistence type="predicted"/>
<comment type="caution">
    <text evidence="1">The sequence shown here is derived from an EMBL/GenBank/DDBJ whole genome shotgun (WGS) entry which is preliminary data.</text>
</comment>
<reference evidence="1" key="1">
    <citation type="journal article" date="2017" name="Nature">
        <title>The sunflower genome provides insights into oil metabolism, flowering and Asterid evolution.</title>
        <authorList>
            <person name="Badouin H."/>
            <person name="Gouzy J."/>
            <person name="Grassa C.J."/>
            <person name="Murat F."/>
            <person name="Staton S.E."/>
            <person name="Cottret L."/>
            <person name="Lelandais-Briere C."/>
            <person name="Owens G.L."/>
            <person name="Carrere S."/>
            <person name="Mayjonade B."/>
            <person name="Legrand L."/>
            <person name="Gill N."/>
            <person name="Kane N.C."/>
            <person name="Bowers J.E."/>
            <person name="Hubner S."/>
            <person name="Bellec A."/>
            <person name="Berard A."/>
            <person name="Berges H."/>
            <person name="Blanchet N."/>
            <person name="Boniface M.C."/>
            <person name="Brunel D."/>
            <person name="Catrice O."/>
            <person name="Chaidir N."/>
            <person name="Claudel C."/>
            <person name="Donnadieu C."/>
            <person name="Faraut T."/>
            <person name="Fievet G."/>
            <person name="Helmstetter N."/>
            <person name="King M."/>
            <person name="Knapp S.J."/>
            <person name="Lai Z."/>
            <person name="Le Paslier M.C."/>
            <person name="Lippi Y."/>
            <person name="Lorenzon L."/>
            <person name="Mandel J.R."/>
            <person name="Marage G."/>
            <person name="Marchand G."/>
            <person name="Marquand E."/>
            <person name="Bret-Mestries E."/>
            <person name="Morien E."/>
            <person name="Nambeesan S."/>
            <person name="Nguyen T."/>
            <person name="Pegot-Espagnet P."/>
            <person name="Pouilly N."/>
            <person name="Raftis F."/>
            <person name="Sallet E."/>
            <person name="Schiex T."/>
            <person name="Thomas J."/>
            <person name="Vandecasteele C."/>
            <person name="Vares D."/>
            <person name="Vear F."/>
            <person name="Vautrin S."/>
            <person name="Crespi M."/>
            <person name="Mangin B."/>
            <person name="Burke J.M."/>
            <person name="Salse J."/>
            <person name="Munos S."/>
            <person name="Vincourt P."/>
            <person name="Rieseberg L.H."/>
            <person name="Langlade N.B."/>
        </authorList>
    </citation>
    <scope>NUCLEOTIDE SEQUENCE</scope>
    <source>
        <tissue evidence="1">Leaves</tissue>
    </source>
</reference>
<protein>
    <submittedName>
        <fullName evidence="1">Uncharacterized protein</fullName>
    </submittedName>
</protein>
<name>A0A9K3IKR2_HELAN</name>
<dbReference type="AlphaFoldDB" id="A0A9K3IKR2"/>
<reference evidence="1" key="2">
    <citation type="submission" date="2020-06" db="EMBL/GenBank/DDBJ databases">
        <title>Helianthus annuus Genome sequencing and assembly Release 2.</title>
        <authorList>
            <person name="Gouzy J."/>
            <person name="Langlade N."/>
            <person name="Munos S."/>
        </authorList>
    </citation>
    <scope>NUCLEOTIDE SEQUENCE</scope>
    <source>
        <tissue evidence="1">Leaves</tissue>
    </source>
</reference>
<evidence type="ECO:0000313" key="1">
    <source>
        <dbReference type="EMBL" id="KAF5798312.1"/>
    </source>
</evidence>
<keyword evidence="2" id="KW-1185">Reference proteome</keyword>
<gene>
    <name evidence="1" type="ORF">HanXRQr2_Chr07g0291411</name>
</gene>